<name>A0A8C9W080_SCLFO</name>
<evidence type="ECO:0000313" key="2">
    <source>
        <dbReference type="Proteomes" id="UP000694397"/>
    </source>
</evidence>
<protein>
    <recommendedName>
        <fullName evidence="3">HTH CENPB-type domain-containing protein</fullName>
    </recommendedName>
</protein>
<accession>A0A8C9W080</accession>
<dbReference type="AlphaFoldDB" id="A0A8C9W080"/>
<dbReference type="GeneTree" id="ENSGT00990000203922"/>
<reference evidence="1" key="2">
    <citation type="submission" date="2025-08" db="UniProtKB">
        <authorList>
            <consortium name="Ensembl"/>
        </authorList>
    </citation>
    <scope>IDENTIFICATION</scope>
</reference>
<dbReference type="Ensembl" id="ENSSFOT00015044393.1">
    <property type="protein sequence ID" value="ENSSFOP00015068321.1"/>
    <property type="gene ID" value="ENSSFOG00015031930.1"/>
</dbReference>
<keyword evidence="2" id="KW-1185">Reference proteome</keyword>
<evidence type="ECO:0000313" key="1">
    <source>
        <dbReference type="Ensembl" id="ENSSFOP00015068321.1"/>
    </source>
</evidence>
<dbReference type="Proteomes" id="UP000694397">
    <property type="component" value="Chromosome 3"/>
</dbReference>
<reference evidence="1 2" key="1">
    <citation type="submission" date="2019-04" db="EMBL/GenBank/DDBJ databases">
        <authorList>
            <consortium name="Wellcome Sanger Institute Data Sharing"/>
        </authorList>
    </citation>
    <scope>NUCLEOTIDE SEQUENCE [LARGE SCALE GENOMIC DNA]</scope>
</reference>
<proteinExistence type="predicted"/>
<sequence>MPRTYKRKTNRGSTTIEEMERAAADVMGGKSIRSVAKDRNIDRSTLQRYIKKKAVKEVKTVGYSGTAEAKRVFTEEIERKLANHIKKLADQFHGLTPKQCCELVLELAERNNIPVPNNWKEKGSAGRDWFKNFMARRHLSCRLPEATSLGRAMAFNKLSGSSSIHLKNRQLKGLYKRGKKKV</sequence>
<reference evidence="1" key="3">
    <citation type="submission" date="2025-09" db="UniProtKB">
        <authorList>
            <consortium name="Ensembl"/>
        </authorList>
    </citation>
    <scope>IDENTIFICATION</scope>
</reference>
<organism evidence="1 2">
    <name type="scientific">Scleropages formosus</name>
    <name type="common">Asian bonytongue</name>
    <name type="synonym">Osteoglossum formosum</name>
    <dbReference type="NCBI Taxonomy" id="113540"/>
    <lineage>
        <taxon>Eukaryota</taxon>
        <taxon>Metazoa</taxon>
        <taxon>Chordata</taxon>
        <taxon>Craniata</taxon>
        <taxon>Vertebrata</taxon>
        <taxon>Euteleostomi</taxon>
        <taxon>Actinopterygii</taxon>
        <taxon>Neopterygii</taxon>
        <taxon>Teleostei</taxon>
        <taxon>Osteoglossocephala</taxon>
        <taxon>Osteoglossomorpha</taxon>
        <taxon>Osteoglossiformes</taxon>
        <taxon>Osteoglossidae</taxon>
        <taxon>Scleropages</taxon>
    </lineage>
</organism>
<evidence type="ECO:0008006" key="3">
    <source>
        <dbReference type="Google" id="ProtNLM"/>
    </source>
</evidence>
<dbReference type="OrthoDB" id="4327074at2759"/>